<accession>A0A5B7GQB7</accession>
<dbReference type="EMBL" id="VSRR010019569">
    <property type="protein sequence ID" value="MPC62351.1"/>
    <property type="molecule type" value="Genomic_DNA"/>
</dbReference>
<name>A0A5B7GQB7_PORTR</name>
<evidence type="ECO:0000313" key="3">
    <source>
        <dbReference type="Proteomes" id="UP000324222"/>
    </source>
</evidence>
<feature type="compositionally biased region" description="Low complexity" evidence="1">
    <location>
        <begin position="85"/>
        <end position="100"/>
    </location>
</feature>
<proteinExistence type="predicted"/>
<keyword evidence="3" id="KW-1185">Reference proteome</keyword>
<reference evidence="2 3" key="1">
    <citation type="submission" date="2019-05" db="EMBL/GenBank/DDBJ databases">
        <title>Another draft genome of Portunus trituberculatus and its Hox gene families provides insights of decapod evolution.</title>
        <authorList>
            <person name="Jeong J.-H."/>
            <person name="Song I."/>
            <person name="Kim S."/>
            <person name="Choi T."/>
            <person name="Kim D."/>
            <person name="Ryu S."/>
            <person name="Kim W."/>
        </authorList>
    </citation>
    <scope>NUCLEOTIDE SEQUENCE [LARGE SCALE GENOMIC DNA]</scope>
    <source>
        <tissue evidence="2">Muscle</tissue>
    </source>
</reference>
<gene>
    <name evidence="2" type="ORF">E2C01_056435</name>
</gene>
<evidence type="ECO:0000256" key="1">
    <source>
        <dbReference type="SAM" id="MobiDB-lite"/>
    </source>
</evidence>
<feature type="region of interest" description="Disordered" evidence="1">
    <location>
        <begin position="77"/>
        <end position="105"/>
    </location>
</feature>
<evidence type="ECO:0000313" key="2">
    <source>
        <dbReference type="EMBL" id="MPC62351.1"/>
    </source>
</evidence>
<protein>
    <submittedName>
        <fullName evidence="2">Uncharacterized protein</fullName>
    </submittedName>
</protein>
<dbReference type="Proteomes" id="UP000324222">
    <property type="component" value="Unassembled WGS sequence"/>
</dbReference>
<organism evidence="2 3">
    <name type="scientific">Portunus trituberculatus</name>
    <name type="common">Swimming crab</name>
    <name type="synonym">Neptunus trituberculatus</name>
    <dbReference type="NCBI Taxonomy" id="210409"/>
    <lineage>
        <taxon>Eukaryota</taxon>
        <taxon>Metazoa</taxon>
        <taxon>Ecdysozoa</taxon>
        <taxon>Arthropoda</taxon>
        <taxon>Crustacea</taxon>
        <taxon>Multicrustacea</taxon>
        <taxon>Malacostraca</taxon>
        <taxon>Eumalacostraca</taxon>
        <taxon>Eucarida</taxon>
        <taxon>Decapoda</taxon>
        <taxon>Pleocyemata</taxon>
        <taxon>Brachyura</taxon>
        <taxon>Eubrachyura</taxon>
        <taxon>Portunoidea</taxon>
        <taxon>Portunidae</taxon>
        <taxon>Portuninae</taxon>
        <taxon>Portunus</taxon>
    </lineage>
</organism>
<dbReference type="AlphaFoldDB" id="A0A5B7GQB7"/>
<feature type="region of interest" description="Disordered" evidence="1">
    <location>
        <begin position="1"/>
        <end position="51"/>
    </location>
</feature>
<sequence>MACGGVASPKCRCESRGGAGGEEQRPSVADEGSAPTITGRESERRWRRRRRRRLWSSGRRRWEARGRVELVHITVCRSPAPPPTTTTTTTNTKTTITTTTRGGGGGAPGYKVTCCCWLTEISHETPAASV</sequence>
<comment type="caution">
    <text evidence="2">The sequence shown here is derived from an EMBL/GenBank/DDBJ whole genome shotgun (WGS) entry which is preliminary data.</text>
</comment>